<dbReference type="FunFam" id="1.10.357.140:FF:000008">
    <property type="entry name" value="4-hydroxybenzoate octaprenyltransferase"/>
    <property type="match status" value="1"/>
</dbReference>
<dbReference type="PROSITE" id="PS00943">
    <property type="entry name" value="UBIA"/>
    <property type="match status" value="1"/>
</dbReference>
<proteinExistence type="inferred from homology"/>
<comment type="cofactor">
    <cofactor evidence="1">
        <name>Mg(2+)</name>
        <dbReference type="ChEBI" id="CHEBI:18420"/>
    </cofactor>
</comment>
<feature type="transmembrane region" description="Helical" evidence="9">
    <location>
        <begin position="224"/>
        <end position="244"/>
    </location>
</feature>
<dbReference type="AlphaFoldDB" id="A0A165PXV8"/>
<keyword evidence="8 9" id="KW-0472">Membrane</keyword>
<protein>
    <submittedName>
        <fullName evidence="10">UbiA prenyltransferase</fullName>
    </submittedName>
</protein>
<feature type="transmembrane region" description="Helical" evidence="9">
    <location>
        <begin position="250"/>
        <end position="269"/>
    </location>
</feature>
<dbReference type="GO" id="GO:0008412">
    <property type="term" value="F:4-hydroxybenzoate polyprenyltransferase activity"/>
    <property type="evidence" value="ECO:0007669"/>
    <property type="project" value="TreeGrafter"/>
</dbReference>
<dbReference type="GO" id="GO:0005743">
    <property type="term" value="C:mitochondrial inner membrane"/>
    <property type="evidence" value="ECO:0007669"/>
    <property type="project" value="TreeGrafter"/>
</dbReference>
<evidence type="ECO:0000256" key="7">
    <source>
        <dbReference type="ARBA" id="ARBA00022989"/>
    </source>
</evidence>
<sequence length="314" mass="34967">MPSDNTGIPQSSAGSWVDYWKLTRIHIWPAGTVFWWWPCMWGLAMSAYRLNLSLQQVVIQAIGHLVASTIRHNAACIWNDICDRDFDCLVERTKTRPIASGKISLPSALLFLGVHAAAYIAFMSLFGYNAMIVAIIGFFSLELIYPFCKRFTNWPQAVLGLDSSWGVPIAWMANAAEMDWKLISAMCLGITCWVIHLDTIYACQDKKDDERIGIRSCALLFGDYIRPILSIFAAAFVVLLAYAGTLNGQGLPYSILSVGCTGIHLVWQLTSPDLVTDGGKIWKSNWIIGVLVWGGVFIDYLRKLLVRGESVTSM</sequence>
<accession>A0A165PXV8</accession>
<evidence type="ECO:0000256" key="8">
    <source>
        <dbReference type="ARBA" id="ARBA00023136"/>
    </source>
</evidence>
<reference evidence="10 11" key="1">
    <citation type="journal article" date="2016" name="Mol. Biol. Evol.">
        <title>Comparative Genomics of Early-Diverging Mushroom-Forming Fungi Provides Insights into the Origins of Lignocellulose Decay Capabilities.</title>
        <authorList>
            <person name="Nagy L.G."/>
            <person name="Riley R."/>
            <person name="Tritt A."/>
            <person name="Adam C."/>
            <person name="Daum C."/>
            <person name="Floudas D."/>
            <person name="Sun H."/>
            <person name="Yadav J.S."/>
            <person name="Pangilinan J."/>
            <person name="Larsson K.H."/>
            <person name="Matsuura K."/>
            <person name="Barry K."/>
            <person name="Labutti K."/>
            <person name="Kuo R."/>
            <person name="Ohm R.A."/>
            <person name="Bhattacharya S.S."/>
            <person name="Shirouzu T."/>
            <person name="Yoshinaga Y."/>
            <person name="Martin F.M."/>
            <person name="Grigoriev I.V."/>
            <person name="Hibbett D.S."/>
        </authorList>
    </citation>
    <scope>NUCLEOTIDE SEQUENCE [LARGE SCALE GENOMIC DNA]</scope>
    <source>
        <strain evidence="10 11">L-15889</strain>
    </source>
</reference>
<dbReference type="InterPro" id="IPR039653">
    <property type="entry name" value="Prenyltransferase"/>
</dbReference>
<dbReference type="InterPro" id="IPR000537">
    <property type="entry name" value="UbiA_prenyltransferase"/>
</dbReference>
<dbReference type="PANTHER" id="PTHR11048">
    <property type="entry name" value="PRENYLTRANSFERASES"/>
    <property type="match status" value="1"/>
</dbReference>
<dbReference type="PANTHER" id="PTHR11048:SF28">
    <property type="entry name" value="4-HYDROXYBENZOATE POLYPRENYLTRANSFERASE, MITOCHONDRIAL"/>
    <property type="match status" value="1"/>
</dbReference>
<dbReference type="STRING" id="1314783.A0A165PXV8"/>
<comment type="subcellular location">
    <subcellularLocation>
        <location evidence="2">Membrane</location>
        <topology evidence="2">Multi-pass membrane protein</topology>
    </subcellularLocation>
</comment>
<feature type="transmembrane region" description="Helical" evidence="9">
    <location>
        <begin position="281"/>
        <end position="301"/>
    </location>
</feature>
<keyword evidence="11" id="KW-1185">Reference proteome</keyword>
<evidence type="ECO:0000256" key="9">
    <source>
        <dbReference type="SAM" id="Phobius"/>
    </source>
</evidence>
<gene>
    <name evidence="10" type="ORF">DAEQUDRAFT_691836</name>
</gene>
<dbReference type="OrthoDB" id="18170at2759"/>
<dbReference type="InterPro" id="IPR030470">
    <property type="entry name" value="UbiA_prenylTrfase_CS"/>
</dbReference>
<keyword evidence="7 9" id="KW-1133">Transmembrane helix</keyword>
<comment type="similarity">
    <text evidence="4">Belongs to the UbiA prenyltransferase family.</text>
</comment>
<name>A0A165PXV8_9APHY</name>
<organism evidence="10 11">
    <name type="scientific">Daedalea quercina L-15889</name>
    <dbReference type="NCBI Taxonomy" id="1314783"/>
    <lineage>
        <taxon>Eukaryota</taxon>
        <taxon>Fungi</taxon>
        <taxon>Dikarya</taxon>
        <taxon>Basidiomycota</taxon>
        <taxon>Agaricomycotina</taxon>
        <taxon>Agaricomycetes</taxon>
        <taxon>Polyporales</taxon>
        <taxon>Fomitopsis</taxon>
    </lineage>
</organism>
<evidence type="ECO:0000256" key="3">
    <source>
        <dbReference type="ARBA" id="ARBA00005179"/>
    </source>
</evidence>
<dbReference type="Pfam" id="PF01040">
    <property type="entry name" value="UbiA"/>
    <property type="match status" value="1"/>
</dbReference>
<evidence type="ECO:0000256" key="6">
    <source>
        <dbReference type="ARBA" id="ARBA00022692"/>
    </source>
</evidence>
<feature type="transmembrane region" description="Helical" evidence="9">
    <location>
        <begin position="25"/>
        <end position="44"/>
    </location>
</feature>
<feature type="transmembrane region" description="Helical" evidence="9">
    <location>
        <begin position="128"/>
        <end position="145"/>
    </location>
</feature>
<evidence type="ECO:0000256" key="5">
    <source>
        <dbReference type="ARBA" id="ARBA00022679"/>
    </source>
</evidence>
<dbReference type="EMBL" id="KV429063">
    <property type="protein sequence ID" value="KZT68758.1"/>
    <property type="molecule type" value="Genomic_DNA"/>
</dbReference>
<dbReference type="Gene3D" id="1.10.357.140">
    <property type="entry name" value="UbiA prenyltransferase"/>
    <property type="match status" value="1"/>
</dbReference>
<dbReference type="CDD" id="cd13959">
    <property type="entry name" value="PT_UbiA_COQ2"/>
    <property type="match status" value="1"/>
</dbReference>
<evidence type="ECO:0000256" key="2">
    <source>
        <dbReference type="ARBA" id="ARBA00004141"/>
    </source>
</evidence>
<evidence type="ECO:0000313" key="10">
    <source>
        <dbReference type="EMBL" id="KZT68758.1"/>
    </source>
</evidence>
<feature type="transmembrane region" description="Helical" evidence="9">
    <location>
        <begin position="182"/>
        <end position="203"/>
    </location>
</feature>
<dbReference type="Proteomes" id="UP000076727">
    <property type="component" value="Unassembled WGS sequence"/>
</dbReference>
<evidence type="ECO:0000256" key="4">
    <source>
        <dbReference type="ARBA" id="ARBA00005985"/>
    </source>
</evidence>
<keyword evidence="6 9" id="KW-0812">Transmembrane</keyword>
<keyword evidence="5 10" id="KW-0808">Transferase</keyword>
<dbReference type="InterPro" id="IPR044878">
    <property type="entry name" value="UbiA_sf"/>
</dbReference>
<evidence type="ECO:0000313" key="11">
    <source>
        <dbReference type="Proteomes" id="UP000076727"/>
    </source>
</evidence>
<dbReference type="Gene3D" id="1.20.120.1780">
    <property type="entry name" value="UbiA prenyltransferase"/>
    <property type="match status" value="1"/>
</dbReference>
<evidence type="ECO:0000256" key="1">
    <source>
        <dbReference type="ARBA" id="ARBA00001946"/>
    </source>
</evidence>
<comment type="pathway">
    <text evidence="3">Secondary metabolite biosynthesis.</text>
</comment>
<dbReference type="GO" id="GO:0006744">
    <property type="term" value="P:ubiquinone biosynthetic process"/>
    <property type="evidence" value="ECO:0007669"/>
    <property type="project" value="TreeGrafter"/>
</dbReference>
<dbReference type="FunFam" id="1.20.120.1780:FF:000001">
    <property type="entry name" value="4-hydroxybenzoate octaprenyltransferase"/>
    <property type="match status" value="1"/>
</dbReference>
<feature type="transmembrane region" description="Helical" evidence="9">
    <location>
        <begin position="103"/>
        <end position="122"/>
    </location>
</feature>